<comment type="caution">
    <text evidence="9">The sequence shown here is derived from an EMBL/GenBank/DDBJ whole genome shotgun (WGS) entry which is preliminary data.</text>
</comment>
<evidence type="ECO:0000256" key="4">
    <source>
        <dbReference type="ARBA" id="ARBA00022692"/>
    </source>
</evidence>
<keyword evidence="5 8" id="KW-1133">Transmembrane helix</keyword>
<feature type="transmembrane region" description="Helical" evidence="8">
    <location>
        <begin position="119"/>
        <end position="141"/>
    </location>
</feature>
<comment type="subcellular location">
    <subcellularLocation>
        <location evidence="1">Cell membrane</location>
        <topology evidence="1">Multi-pass membrane protein</topology>
    </subcellularLocation>
</comment>
<proteinExistence type="inferred from homology"/>
<feature type="region of interest" description="Disordered" evidence="7">
    <location>
        <begin position="212"/>
        <end position="251"/>
    </location>
</feature>
<dbReference type="GO" id="GO:0005886">
    <property type="term" value="C:plasma membrane"/>
    <property type="evidence" value="ECO:0007669"/>
    <property type="project" value="UniProtKB-SubCell"/>
</dbReference>
<evidence type="ECO:0000256" key="8">
    <source>
        <dbReference type="SAM" id="Phobius"/>
    </source>
</evidence>
<feature type="transmembrane region" description="Helical" evidence="8">
    <location>
        <begin position="82"/>
        <end position="107"/>
    </location>
</feature>
<name>A0AAN7C453_9PEZI</name>
<keyword evidence="6 8" id="KW-0472">Membrane</keyword>
<feature type="transmembrane region" description="Helical" evidence="8">
    <location>
        <begin position="433"/>
        <end position="455"/>
    </location>
</feature>
<dbReference type="PANTHER" id="PTHR33567">
    <property type="entry name" value="CHROMATE ION TRANSPORTER (EUROFUNG)"/>
    <property type="match status" value="1"/>
</dbReference>
<dbReference type="PANTHER" id="PTHR33567:SF3">
    <property type="entry name" value="CHROMATE ION TRANSPORTER (EUROFUNG)"/>
    <property type="match status" value="1"/>
</dbReference>
<comment type="similarity">
    <text evidence="2">Belongs to the chromate ion transporter (CHR) (TC 2.A.51) family.</text>
</comment>
<evidence type="ECO:0000256" key="3">
    <source>
        <dbReference type="ARBA" id="ARBA00022475"/>
    </source>
</evidence>
<evidence type="ECO:0000256" key="7">
    <source>
        <dbReference type="SAM" id="MobiDB-lite"/>
    </source>
</evidence>
<dbReference type="Proteomes" id="UP001303760">
    <property type="component" value="Unassembled WGS sequence"/>
</dbReference>
<accession>A0AAN7C453</accession>
<reference evidence="9" key="2">
    <citation type="submission" date="2023-05" db="EMBL/GenBank/DDBJ databases">
        <authorList>
            <consortium name="Lawrence Berkeley National Laboratory"/>
            <person name="Steindorff A."/>
            <person name="Hensen N."/>
            <person name="Bonometti L."/>
            <person name="Westerberg I."/>
            <person name="Brannstrom I.O."/>
            <person name="Guillou S."/>
            <person name="Cros-Aarteil S."/>
            <person name="Calhoun S."/>
            <person name="Haridas S."/>
            <person name="Kuo A."/>
            <person name="Mondo S."/>
            <person name="Pangilinan J."/>
            <person name="Riley R."/>
            <person name="Labutti K."/>
            <person name="Andreopoulos B."/>
            <person name="Lipzen A."/>
            <person name="Chen C."/>
            <person name="Yanf M."/>
            <person name="Daum C."/>
            <person name="Ng V."/>
            <person name="Clum A."/>
            <person name="Ohm R."/>
            <person name="Martin F."/>
            <person name="Silar P."/>
            <person name="Natvig D."/>
            <person name="Lalanne C."/>
            <person name="Gautier V."/>
            <person name="Ament-Velasquez S.L."/>
            <person name="Kruys A."/>
            <person name="Hutchinson M.I."/>
            <person name="Powell A.J."/>
            <person name="Barry K."/>
            <person name="Miller A.N."/>
            <person name="Grigoriev I.V."/>
            <person name="Debuchy R."/>
            <person name="Gladieux P."/>
            <person name="Thoren M.H."/>
            <person name="Johannesson H."/>
        </authorList>
    </citation>
    <scope>NUCLEOTIDE SEQUENCE</scope>
    <source>
        <strain evidence="9">CBS 532.94</strain>
    </source>
</reference>
<dbReference type="EMBL" id="MU860336">
    <property type="protein sequence ID" value="KAK4234717.1"/>
    <property type="molecule type" value="Genomic_DNA"/>
</dbReference>
<evidence type="ECO:0000256" key="5">
    <source>
        <dbReference type="ARBA" id="ARBA00022989"/>
    </source>
</evidence>
<dbReference type="GO" id="GO:0015109">
    <property type="term" value="F:chromate transmembrane transporter activity"/>
    <property type="evidence" value="ECO:0007669"/>
    <property type="project" value="InterPro"/>
</dbReference>
<feature type="transmembrane region" description="Helical" evidence="8">
    <location>
        <begin position="287"/>
        <end position="310"/>
    </location>
</feature>
<feature type="transmembrane region" description="Helical" evidence="8">
    <location>
        <begin position="487"/>
        <end position="506"/>
    </location>
</feature>
<dbReference type="AlphaFoldDB" id="A0AAN7C453"/>
<sequence length="509" mass="54961">MLARRIWTLGRRAWKVARANWHLGVTAFGGPPVHFRIFNEKFVKKSEWVDEQVFQELFSITQSLSGPASTKMLYCINLIRDGFMAALLSFLIWSLPGAIGMYGLSIGVSNISEKLPGPVYALLSGLNAATVGVIALAAVELSQKAITDRLTRIIVFLTGTAGMLYNALWYFPVLMVVSGLATLTVDFRWVHRPAAKLAAAFSRLQGLLPSRRSTQLRDSEETRETPLSAPSRGLDNLVSNPSGPRPPSISDLPITEVAAQQGDNPSTAETEPRIIPPSHQLPIRLSITWKSGAAVIASFLLTFIVTIALRSTLRPSPLLYRLFANMYLAGTIIFGGGPVVIPLLREYVVAEGWVTPRDFLIGLALIQAFPGPNFNFAVFLGSLTALKGGHSSLAGAVVAWVGIFAPGLVLVHGTMGIWSALRGRRWVKSVLRGVNAGAVGLMYTAVYRIFGVGYIDDGFQAGRSLGDNPWWVAITATSYVGGRYFGIQAPLAIVLGAVLGLLRYAVISA</sequence>
<feature type="transmembrane region" description="Helical" evidence="8">
    <location>
        <begin position="397"/>
        <end position="421"/>
    </location>
</feature>
<evidence type="ECO:0000256" key="1">
    <source>
        <dbReference type="ARBA" id="ARBA00004651"/>
    </source>
</evidence>
<organism evidence="9 10">
    <name type="scientific">Achaetomium macrosporum</name>
    <dbReference type="NCBI Taxonomy" id="79813"/>
    <lineage>
        <taxon>Eukaryota</taxon>
        <taxon>Fungi</taxon>
        <taxon>Dikarya</taxon>
        <taxon>Ascomycota</taxon>
        <taxon>Pezizomycotina</taxon>
        <taxon>Sordariomycetes</taxon>
        <taxon>Sordariomycetidae</taxon>
        <taxon>Sordariales</taxon>
        <taxon>Chaetomiaceae</taxon>
        <taxon>Achaetomium</taxon>
    </lineage>
</organism>
<keyword evidence="3" id="KW-1003">Cell membrane</keyword>
<keyword evidence="10" id="KW-1185">Reference proteome</keyword>
<feature type="transmembrane region" description="Helical" evidence="8">
    <location>
        <begin position="322"/>
        <end position="344"/>
    </location>
</feature>
<evidence type="ECO:0000313" key="9">
    <source>
        <dbReference type="EMBL" id="KAK4234717.1"/>
    </source>
</evidence>
<evidence type="ECO:0000256" key="2">
    <source>
        <dbReference type="ARBA" id="ARBA00005262"/>
    </source>
</evidence>
<feature type="transmembrane region" description="Helical" evidence="8">
    <location>
        <begin position="153"/>
        <end position="171"/>
    </location>
</feature>
<protein>
    <submittedName>
        <fullName evidence="9">Chromate transporter-domain-containing protein</fullName>
    </submittedName>
</protein>
<dbReference type="InterPro" id="IPR003370">
    <property type="entry name" value="Chromate_transpt"/>
</dbReference>
<evidence type="ECO:0000313" key="10">
    <source>
        <dbReference type="Proteomes" id="UP001303760"/>
    </source>
</evidence>
<evidence type="ECO:0000256" key="6">
    <source>
        <dbReference type="ARBA" id="ARBA00023136"/>
    </source>
</evidence>
<gene>
    <name evidence="9" type="ORF">C8A03DRAFT_18436</name>
</gene>
<dbReference type="Pfam" id="PF02417">
    <property type="entry name" value="Chromate_transp"/>
    <property type="match status" value="2"/>
</dbReference>
<reference evidence="9" key="1">
    <citation type="journal article" date="2023" name="Mol. Phylogenet. Evol.">
        <title>Genome-scale phylogeny and comparative genomics of the fungal order Sordariales.</title>
        <authorList>
            <person name="Hensen N."/>
            <person name="Bonometti L."/>
            <person name="Westerberg I."/>
            <person name="Brannstrom I.O."/>
            <person name="Guillou S."/>
            <person name="Cros-Aarteil S."/>
            <person name="Calhoun S."/>
            <person name="Haridas S."/>
            <person name="Kuo A."/>
            <person name="Mondo S."/>
            <person name="Pangilinan J."/>
            <person name="Riley R."/>
            <person name="LaButti K."/>
            <person name="Andreopoulos B."/>
            <person name="Lipzen A."/>
            <person name="Chen C."/>
            <person name="Yan M."/>
            <person name="Daum C."/>
            <person name="Ng V."/>
            <person name="Clum A."/>
            <person name="Steindorff A."/>
            <person name="Ohm R.A."/>
            <person name="Martin F."/>
            <person name="Silar P."/>
            <person name="Natvig D.O."/>
            <person name="Lalanne C."/>
            <person name="Gautier V."/>
            <person name="Ament-Velasquez S.L."/>
            <person name="Kruys A."/>
            <person name="Hutchinson M.I."/>
            <person name="Powell A.J."/>
            <person name="Barry K."/>
            <person name="Miller A.N."/>
            <person name="Grigoriev I.V."/>
            <person name="Debuchy R."/>
            <person name="Gladieux P."/>
            <person name="Hiltunen Thoren M."/>
            <person name="Johannesson H."/>
        </authorList>
    </citation>
    <scope>NUCLEOTIDE SEQUENCE</scope>
    <source>
        <strain evidence="9">CBS 532.94</strain>
    </source>
</reference>
<keyword evidence="4 8" id="KW-0812">Transmembrane</keyword>
<feature type="compositionally biased region" description="Basic and acidic residues" evidence="7">
    <location>
        <begin position="215"/>
        <end position="224"/>
    </location>
</feature>